<comment type="caution">
    <text evidence="2">The sequence shown here is derived from an EMBL/GenBank/DDBJ whole genome shotgun (WGS) entry which is preliminary data.</text>
</comment>
<evidence type="ECO:0000313" key="3">
    <source>
        <dbReference type="Proteomes" id="UP000801492"/>
    </source>
</evidence>
<name>A0A8K0CUL3_IGNLU</name>
<dbReference type="Proteomes" id="UP000801492">
    <property type="component" value="Unassembled WGS sequence"/>
</dbReference>
<dbReference type="AlphaFoldDB" id="A0A8K0CUL3"/>
<protein>
    <submittedName>
        <fullName evidence="2">Uncharacterized protein</fullName>
    </submittedName>
</protein>
<feature type="compositionally biased region" description="Basic and acidic residues" evidence="1">
    <location>
        <begin position="29"/>
        <end position="51"/>
    </location>
</feature>
<evidence type="ECO:0000256" key="1">
    <source>
        <dbReference type="SAM" id="MobiDB-lite"/>
    </source>
</evidence>
<evidence type="ECO:0000313" key="2">
    <source>
        <dbReference type="EMBL" id="KAF2892789.1"/>
    </source>
</evidence>
<reference evidence="2" key="1">
    <citation type="submission" date="2019-08" db="EMBL/GenBank/DDBJ databases">
        <title>The genome of the North American firefly Photinus pyralis.</title>
        <authorList>
            <consortium name="Photinus pyralis genome working group"/>
            <person name="Fallon T.R."/>
            <person name="Sander Lower S.E."/>
            <person name="Weng J.-K."/>
        </authorList>
    </citation>
    <scope>NUCLEOTIDE SEQUENCE</scope>
    <source>
        <strain evidence="2">TRF0915ILg1</strain>
        <tissue evidence="2">Whole body</tissue>
    </source>
</reference>
<keyword evidence="3" id="KW-1185">Reference proteome</keyword>
<proteinExistence type="predicted"/>
<sequence>MDMRYVTGGRAHKKITLVKEVNYPPSAESSREFSKDGKRKREEASPEEFKRSKITRNSPARKHGSNNMEKMMKMMSKLMEQNNSMPEEIKMVRKEQN</sequence>
<gene>
    <name evidence="2" type="ORF">ILUMI_13384</name>
</gene>
<dbReference type="EMBL" id="VTPC01008479">
    <property type="protein sequence ID" value="KAF2892789.1"/>
    <property type="molecule type" value="Genomic_DNA"/>
</dbReference>
<feature type="region of interest" description="Disordered" evidence="1">
    <location>
        <begin position="24"/>
        <end position="69"/>
    </location>
</feature>
<accession>A0A8K0CUL3</accession>
<organism evidence="2 3">
    <name type="scientific">Ignelater luminosus</name>
    <name type="common">Cucubano</name>
    <name type="synonym">Pyrophorus luminosus</name>
    <dbReference type="NCBI Taxonomy" id="2038154"/>
    <lineage>
        <taxon>Eukaryota</taxon>
        <taxon>Metazoa</taxon>
        <taxon>Ecdysozoa</taxon>
        <taxon>Arthropoda</taxon>
        <taxon>Hexapoda</taxon>
        <taxon>Insecta</taxon>
        <taxon>Pterygota</taxon>
        <taxon>Neoptera</taxon>
        <taxon>Endopterygota</taxon>
        <taxon>Coleoptera</taxon>
        <taxon>Polyphaga</taxon>
        <taxon>Elateriformia</taxon>
        <taxon>Elateroidea</taxon>
        <taxon>Elateridae</taxon>
        <taxon>Agrypninae</taxon>
        <taxon>Pyrophorini</taxon>
        <taxon>Ignelater</taxon>
    </lineage>
</organism>